<sequence>MTFFDETKSIVENINFLSGFLIFIVALIGLYQLKIAKDSIKINSEREAAKLAFELCEKYIPILKQLRNELINKMYDLDIDAEKIEKLDLHKLDEINENNENINEYKKLLEKYNEIEDELFNLVDKLEEFSIPFTRKLADEQFAYSSEFLNFYQLCNLCSVEVIKTRKERPNDKAIFEHVIELYSIWKERNEKEKIEHQVKNLLSKSSKLNHRKIKPIGT</sequence>
<organism evidence="3 4">
    <name type="scientific">Flavobacterium kayseriense</name>
    <dbReference type="NCBI Taxonomy" id="2764714"/>
    <lineage>
        <taxon>Bacteria</taxon>
        <taxon>Pseudomonadati</taxon>
        <taxon>Bacteroidota</taxon>
        <taxon>Flavobacteriia</taxon>
        <taxon>Flavobacteriales</taxon>
        <taxon>Flavobacteriaceae</taxon>
        <taxon>Flavobacterium</taxon>
    </lineage>
</organism>
<evidence type="ECO:0008006" key="5">
    <source>
        <dbReference type="Google" id="ProtNLM"/>
    </source>
</evidence>
<dbReference type="Proteomes" id="UP000629963">
    <property type="component" value="Unassembled WGS sequence"/>
</dbReference>
<feature type="coiled-coil region" evidence="1">
    <location>
        <begin position="185"/>
        <end position="212"/>
    </location>
</feature>
<evidence type="ECO:0000313" key="4">
    <source>
        <dbReference type="Proteomes" id="UP000629963"/>
    </source>
</evidence>
<keyword evidence="1" id="KW-0175">Coiled coil</keyword>
<keyword evidence="2" id="KW-0812">Transmembrane</keyword>
<dbReference type="RefSeq" id="WP_187010445.1">
    <property type="nucleotide sequence ID" value="NZ_JACRUI010000003.1"/>
</dbReference>
<feature type="transmembrane region" description="Helical" evidence="2">
    <location>
        <begin position="14"/>
        <end position="33"/>
    </location>
</feature>
<protein>
    <recommendedName>
        <fullName evidence="5">DUF4760 domain-containing protein</fullName>
    </recommendedName>
</protein>
<keyword evidence="2" id="KW-0472">Membrane</keyword>
<feature type="coiled-coil region" evidence="1">
    <location>
        <begin position="95"/>
        <end position="125"/>
    </location>
</feature>
<dbReference type="EMBL" id="JACRUJ010000003">
    <property type="protein sequence ID" value="MBC5841950.1"/>
    <property type="molecule type" value="Genomic_DNA"/>
</dbReference>
<evidence type="ECO:0000313" key="3">
    <source>
        <dbReference type="EMBL" id="MBC5841950.1"/>
    </source>
</evidence>
<accession>A0ABR7J8R9</accession>
<reference evidence="3 4" key="1">
    <citation type="submission" date="2020-08" db="EMBL/GenBank/DDBJ databases">
        <title>Description of novel Flavobacterium F-380 isolate.</title>
        <authorList>
            <person name="Saticioglu I.B."/>
            <person name="Duman M."/>
            <person name="Altun S."/>
        </authorList>
    </citation>
    <scope>NUCLEOTIDE SEQUENCE [LARGE SCALE GENOMIC DNA]</scope>
    <source>
        <strain evidence="3 4">F-380</strain>
    </source>
</reference>
<evidence type="ECO:0000256" key="1">
    <source>
        <dbReference type="SAM" id="Coils"/>
    </source>
</evidence>
<evidence type="ECO:0000256" key="2">
    <source>
        <dbReference type="SAM" id="Phobius"/>
    </source>
</evidence>
<name>A0ABR7J8R9_9FLAO</name>
<comment type="caution">
    <text evidence="3">The sequence shown here is derived from an EMBL/GenBank/DDBJ whole genome shotgun (WGS) entry which is preliminary data.</text>
</comment>
<keyword evidence="2" id="KW-1133">Transmembrane helix</keyword>
<gene>
    <name evidence="3" type="ORF">H8R23_11075</name>
</gene>
<keyword evidence="4" id="KW-1185">Reference proteome</keyword>
<proteinExistence type="predicted"/>